<evidence type="ECO:0000313" key="1">
    <source>
        <dbReference type="EMBL" id="QGG40570.1"/>
    </source>
</evidence>
<reference evidence="1 2" key="1">
    <citation type="submission" date="2019-11" db="EMBL/GenBank/DDBJ databases">
        <authorList>
            <person name="Li J."/>
        </authorList>
    </citation>
    <scope>NUCLEOTIDE SEQUENCE [LARGE SCALE GENOMIC DNA]</scope>
    <source>
        <strain evidence="1 2">MF47</strain>
    </source>
</reference>
<proteinExistence type="predicted"/>
<dbReference type="GO" id="GO:0030638">
    <property type="term" value="P:polyketide metabolic process"/>
    <property type="evidence" value="ECO:0007669"/>
    <property type="project" value="InterPro"/>
</dbReference>
<dbReference type="InterPro" id="IPR032710">
    <property type="entry name" value="NTF2-like_dom_sf"/>
</dbReference>
<dbReference type="SUPFAM" id="SSF54427">
    <property type="entry name" value="NTF2-like"/>
    <property type="match status" value="1"/>
</dbReference>
<evidence type="ECO:0000313" key="2">
    <source>
        <dbReference type="Proteomes" id="UP000392064"/>
    </source>
</evidence>
<accession>A0A5Q2MKU4</accession>
<organism evidence="1 2">
    <name type="scientific">Aeromicrobium yanjiei</name>
    <dbReference type="NCBI Taxonomy" id="2662028"/>
    <lineage>
        <taxon>Bacteria</taxon>
        <taxon>Bacillati</taxon>
        <taxon>Actinomycetota</taxon>
        <taxon>Actinomycetes</taxon>
        <taxon>Propionibacteriales</taxon>
        <taxon>Nocardioidaceae</taxon>
        <taxon>Aeromicrobium</taxon>
    </lineage>
</organism>
<evidence type="ECO:0008006" key="3">
    <source>
        <dbReference type="Google" id="ProtNLM"/>
    </source>
</evidence>
<dbReference type="Gene3D" id="3.10.450.50">
    <property type="match status" value="1"/>
</dbReference>
<dbReference type="Pfam" id="PF07366">
    <property type="entry name" value="SnoaL"/>
    <property type="match status" value="1"/>
</dbReference>
<dbReference type="RefSeq" id="WP_153651841.1">
    <property type="nucleotide sequence ID" value="NZ_CP045737.1"/>
</dbReference>
<dbReference type="AlphaFoldDB" id="A0A5Q2MKU4"/>
<keyword evidence="2" id="KW-1185">Reference proteome</keyword>
<dbReference type="KEGG" id="aef:GEV26_03880"/>
<dbReference type="Proteomes" id="UP000392064">
    <property type="component" value="Chromosome"/>
</dbReference>
<dbReference type="EMBL" id="CP045737">
    <property type="protein sequence ID" value="QGG40570.1"/>
    <property type="molecule type" value="Genomic_DNA"/>
</dbReference>
<dbReference type="InterPro" id="IPR009959">
    <property type="entry name" value="Cyclase_SnoaL-like"/>
</dbReference>
<name>A0A5Q2MKU4_9ACTN</name>
<sequence length="144" mass="15851">MNRPSDPLLQEIALINAADCTTAEGLGQMVDQICALFTDDVQMSDLTTTDTVKGQAQMREYCTGYFGALTNMQIEVTGIFDSENTSTMFLTITGDHTGELLGIEPTGRRISYPAIVVMQLNEDNSKMRHETMGYDTGLILQQLT</sequence>
<gene>
    <name evidence="1" type="ORF">GEV26_03880</name>
</gene>
<protein>
    <recommendedName>
        <fullName evidence="3">SnoaL-like domain-containing protein</fullName>
    </recommendedName>
</protein>